<accession>A0A0D6XAS2</accession>
<evidence type="ECO:0000313" key="2">
    <source>
        <dbReference type="EMBL" id="KIX84451.1"/>
    </source>
</evidence>
<keyword evidence="3" id="KW-1185">Reference proteome</keyword>
<evidence type="ECO:0000259" key="1">
    <source>
        <dbReference type="Pfam" id="PF07929"/>
    </source>
</evidence>
<comment type="caution">
    <text evidence="2">The sequence shown here is derived from an EMBL/GenBank/DDBJ whole genome shotgun (WGS) entry which is preliminary data.</text>
</comment>
<feature type="domain" description="Plasmid pRiA4b Orf3-like" evidence="1">
    <location>
        <begin position="56"/>
        <end position="159"/>
    </location>
</feature>
<dbReference type="AlphaFoldDB" id="A0A0D6XAS2"/>
<name>A0A0D6XAS2_THEFI</name>
<dbReference type="OrthoDB" id="9814022at2"/>
<dbReference type="Proteomes" id="UP000030364">
    <property type="component" value="Unassembled WGS sequence"/>
</dbReference>
<dbReference type="Gene3D" id="3.10.290.30">
    <property type="entry name" value="MM3350-like"/>
    <property type="match status" value="1"/>
</dbReference>
<dbReference type="EMBL" id="JPSL02000040">
    <property type="protein sequence ID" value="KIX84451.1"/>
    <property type="molecule type" value="Genomic_DNA"/>
</dbReference>
<proteinExistence type="predicted"/>
<evidence type="ECO:0000313" key="3">
    <source>
        <dbReference type="Proteomes" id="UP000030364"/>
    </source>
</evidence>
<protein>
    <recommendedName>
        <fullName evidence="1">Plasmid pRiA4b Orf3-like domain-containing protein</fullName>
    </recommendedName>
</protein>
<organism evidence="2 3">
    <name type="scientific">Thermus filiformis</name>
    <dbReference type="NCBI Taxonomy" id="276"/>
    <lineage>
        <taxon>Bacteria</taxon>
        <taxon>Thermotogati</taxon>
        <taxon>Deinococcota</taxon>
        <taxon>Deinococci</taxon>
        <taxon>Thermales</taxon>
        <taxon>Thermaceae</taxon>
        <taxon>Thermus</taxon>
    </lineage>
</organism>
<dbReference type="Pfam" id="PF07929">
    <property type="entry name" value="PRiA4_ORF3"/>
    <property type="match status" value="1"/>
</dbReference>
<reference evidence="2 3" key="1">
    <citation type="journal article" date="2015" name="Genome Announc.">
        <title>Draft Genome Sequence of the Thermophile Thermus filiformis ATCC 43280, Producer of Carotenoid-(Di)glucoside-Branched Fatty Acid (Di)esters and Source of Hyperthermostable Enzymes of Biotechnological Interest.</title>
        <authorList>
            <person name="Mandelli F."/>
            <person name="Oliveira Ramires B."/>
            <person name="Couger M.B."/>
            <person name="Paixao D.A."/>
            <person name="Camilo C.M."/>
            <person name="Polikarpov I."/>
            <person name="Prade R."/>
            <person name="Riano-Pachon D.M."/>
            <person name="Squina F.M."/>
        </authorList>
    </citation>
    <scope>NUCLEOTIDE SEQUENCE [LARGE SCALE GENOMIC DNA]</scope>
    <source>
        <strain evidence="2 3">ATCC 43280</strain>
    </source>
</reference>
<dbReference type="SUPFAM" id="SSF159941">
    <property type="entry name" value="MM3350-like"/>
    <property type="match status" value="1"/>
</dbReference>
<dbReference type="InterPro" id="IPR012912">
    <property type="entry name" value="Plasmid_pRiA4b_Orf3-like"/>
</dbReference>
<sequence length="245" mass="27462">MPIRSRVPSYGKCFLCGGTFAKNVIGRHLKKCAPAHDPAKGKPVRLFHLAVEGRHAPDYWMHLEMPASATLAHLDDFLRAVWLECCGHLSVFIIGRVAYELDTGMVDAIWRHIFGSPYPTRSMDVELQQVLSVGETFTYEYDFGTTTELKLKVAGERQGARPAKGVRVLARNYAPVIPCVRCGRPAHWVHVWGDYEAYCDAHAQEEEGWEEGFLPLVNSPRVGMCAYTGPDAEELRFEETAPEKA</sequence>
<dbReference type="RefSeq" id="WP_045246508.1">
    <property type="nucleotide sequence ID" value="NZ_JPSL02000040.1"/>
</dbReference>
<dbReference type="InterPro" id="IPR024047">
    <property type="entry name" value="MM3350-like_sf"/>
</dbReference>
<gene>
    <name evidence="2" type="ORF">THFILI_11925</name>
</gene>